<comment type="caution">
    <text evidence="1">The sequence shown here is derived from an EMBL/GenBank/DDBJ whole genome shotgun (WGS) entry which is preliminary data.</text>
</comment>
<organism evidence="1 2">
    <name type="scientific">Stylosanthes scabra</name>
    <dbReference type="NCBI Taxonomy" id="79078"/>
    <lineage>
        <taxon>Eukaryota</taxon>
        <taxon>Viridiplantae</taxon>
        <taxon>Streptophyta</taxon>
        <taxon>Embryophyta</taxon>
        <taxon>Tracheophyta</taxon>
        <taxon>Spermatophyta</taxon>
        <taxon>Magnoliopsida</taxon>
        <taxon>eudicotyledons</taxon>
        <taxon>Gunneridae</taxon>
        <taxon>Pentapetalae</taxon>
        <taxon>rosids</taxon>
        <taxon>fabids</taxon>
        <taxon>Fabales</taxon>
        <taxon>Fabaceae</taxon>
        <taxon>Papilionoideae</taxon>
        <taxon>50 kb inversion clade</taxon>
        <taxon>dalbergioids sensu lato</taxon>
        <taxon>Dalbergieae</taxon>
        <taxon>Pterocarpus clade</taxon>
        <taxon>Stylosanthes</taxon>
    </lineage>
</organism>
<name>A0ABU6QQX4_9FABA</name>
<accession>A0ABU6QQX4</accession>
<feature type="non-terminal residue" evidence="1">
    <location>
        <position position="1"/>
    </location>
</feature>
<protein>
    <submittedName>
        <fullName evidence="1">Uncharacterized protein</fullName>
    </submittedName>
</protein>
<proteinExistence type="predicted"/>
<keyword evidence="2" id="KW-1185">Reference proteome</keyword>
<gene>
    <name evidence="1" type="ORF">PIB30_074927</name>
</gene>
<evidence type="ECO:0000313" key="1">
    <source>
        <dbReference type="EMBL" id="MED6113877.1"/>
    </source>
</evidence>
<reference evidence="1 2" key="1">
    <citation type="journal article" date="2023" name="Plants (Basel)">
        <title>Bridging the Gap: Combining Genomics and Transcriptomics Approaches to Understand Stylosanthes scabra, an Orphan Legume from the Brazilian Caatinga.</title>
        <authorList>
            <person name="Ferreira-Neto J.R.C."/>
            <person name="da Silva M.D."/>
            <person name="Binneck E."/>
            <person name="de Melo N.F."/>
            <person name="da Silva R.H."/>
            <person name="de Melo A.L.T.M."/>
            <person name="Pandolfi V."/>
            <person name="Bustamante F.O."/>
            <person name="Brasileiro-Vidal A.C."/>
            <person name="Benko-Iseppon A.M."/>
        </authorList>
    </citation>
    <scope>NUCLEOTIDE SEQUENCE [LARGE SCALE GENOMIC DNA]</scope>
    <source>
        <tissue evidence="1">Leaves</tissue>
    </source>
</reference>
<dbReference type="EMBL" id="JASCZI010000943">
    <property type="protein sequence ID" value="MED6113877.1"/>
    <property type="molecule type" value="Genomic_DNA"/>
</dbReference>
<sequence length="155" mass="17796">YISYIGAVYGDSPLHSRLMIANQEQEGAIYTDHLGDEQHQNQQYEELDLNATAKMRGSSTEHQMHDCSSEIKSHVHSSESQPLWYNKEITRARGKQSIREARTFYPSEFGAFVPDIGLRRPKSITDIPHSTFFIMAKSLPDLETACNLIYQIYIR</sequence>
<dbReference type="Proteomes" id="UP001341840">
    <property type="component" value="Unassembled WGS sequence"/>
</dbReference>
<evidence type="ECO:0000313" key="2">
    <source>
        <dbReference type="Proteomes" id="UP001341840"/>
    </source>
</evidence>